<sequence length="316" mass="34593">MKVAVLGATGATGSSIINALLEAGSFSITALVRPGSLARQANRDLEAKGVTILSFDLSAPVEESAQKLEGHDILLAAISIPATAEQIPLATVAKAAGIKRFVPCFYAPIAPPKGVVALRDIVSFVVGILKEDVLNHVKKIHLPYTAIDIGWWFQFTLPRLPSGRLDASVSGLVNVIPGDGNVISAFTDNRDFGKYVARIIADPRTLNKLVFAFSEMKTLNQIYDLLERLSGEKIPREYDGHKILAKLASLGPGPIDPNSEDYFTQAVHQYWYSWAVRGDNNVEYARYLGYLIGHELYLDMKLTSFEDYIRELLASS</sequence>
<dbReference type="EMBL" id="VUJX02000011">
    <property type="protein sequence ID" value="KAL0930608.1"/>
    <property type="molecule type" value="Genomic_DNA"/>
</dbReference>
<gene>
    <name evidence="1" type="ORF">CTRU02_214683</name>
</gene>
<organism evidence="1 2">
    <name type="scientific">Colletotrichum truncatum</name>
    <name type="common">Anthracnose fungus</name>
    <name type="synonym">Colletotrichum capsici</name>
    <dbReference type="NCBI Taxonomy" id="5467"/>
    <lineage>
        <taxon>Eukaryota</taxon>
        <taxon>Fungi</taxon>
        <taxon>Dikarya</taxon>
        <taxon>Ascomycota</taxon>
        <taxon>Pezizomycotina</taxon>
        <taxon>Sordariomycetes</taxon>
        <taxon>Hypocreomycetidae</taxon>
        <taxon>Glomerellales</taxon>
        <taxon>Glomerellaceae</taxon>
        <taxon>Colletotrichum</taxon>
        <taxon>Colletotrichum truncatum species complex</taxon>
    </lineage>
</organism>
<accession>A0ACC3YFG8</accession>
<dbReference type="Proteomes" id="UP000805649">
    <property type="component" value="Unassembled WGS sequence"/>
</dbReference>
<comment type="caution">
    <text evidence="1">The sequence shown here is derived from an EMBL/GenBank/DDBJ whole genome shotgun (WGS) entry which is preliminary data.</text>
</comment>
<name>A0ACC3YFG8_COLTU</name>
<evidence type="ECO:0000313" key="2">
    <source>
        <dbReference type="Proteomes" id="UP000805649"/>
    </source>
</evidence>
<reference evidence="1 2" key="1">
    <citation type="journal article" date="2020" name="Phytopathology">
        <title>Genome Sequence Resources of Colletotrichum truncatum, C. plurivorum, C. musicola, and C. sojae: Four Species Pathogenic to Soybean (Glycine max).</title>
        <authorList>
            <person name="Rogerio F."/>
            <person name="Boufleur T.R."/>
            <person name="Ciampi-Guillardi M."/>
            <person name="Sukno S.A."/>
            <person name="Thon M.R."/>
            <person name="Massola Junior N.S."/>
            <person name="Baroncelli R."/>
        </authorList>
    </citation>
    <scope>NUCLEOTIDE SEQUENCE [LARGE SCALE GENOMIC DNA]</scope>
    <source>
        <strain evidence="1 2">CMES1059</strain>
    </source>
</reference>
<protein>
    <submittedName>
        <fullName evidence="1">Isoflavone reductase family protein</fullName>
    </submittedName>
</protein>
<keyword evidence="2" id="KW-1185">Reference proteome</keyword>
<proteinExistence type="predicted"/>
<evidence type="ECO:0000313" key="1">
    <source>
        <dbReference type="EMBL" id="KAL0930608.1"/>
    </source>
</evidence>